<evidence type="ECO:0000256" key="4">
    <source>
        <dbReference type="ARBA" id="ARBA00023002"/>
    </source>
</evidence>
<proteinExistence type="predicted"/>
<reference evidence="6" key="1">
    <citation type="submission" date="2022-08" db="EMBL/GenBank/DDBJ databases">
        <title>Whole genome sequencing of non-tuberculosis mycobacteria type-strains.</title>
        <authorList>
            <person name="Igarashi Y."/>
            <person name="Osugi A."/>
            <person name="Mitarai S."/>
        </authorList>
    </citation>
    <scope>NUCLEOTIDE SEQUENCE</scope>
    <source>
        <strain evidence="6">DSM 45127</strain>
    </source>
</reference>
<name>A0ABY3VNJ1_9MYCO</name>
<organism evidence="6 7">
    <name type="scientific">Mycobacterium paraterrae</name>
    <dbReference type="NCBI Taxonomy" id="577492"/>
    <lineage>
        <taxon>Bacteria</taxon>
        <taxon>Bacillati</taxon>
        <taxon>Actinomycetota</taxon>
        <taxon>Actinomycetes</taxon>
        <taxon>Mycobacteriales</taxon>
        <taxon>Mycobacteriaceae</taxon>
        <taxon>Mycobacterium</taxon>
    </lineage>
</organism>
<dbReference type="InterPro" id="IPR002938">
    <property type="entry name" value="FAD-bd"/>
</dbReference>
<dbReference type="PRINTS" id="PR00420">
    <property type="entry name" value="RNGMNOXGNASE"/>
</dbReference>
<keyword evidence="4" id="KW-0560">Oxidoreductase</keyword>
<comment type="cofactor">
    <cofactor evidence="1">
        <name>FAD</name>
        <dbReference type="ChEBI" id="CHEBI:57692"/>
    </cofactor>
</comment>
<keyword evidence="3" id="KW-0274">FAD</keyword>
<keyword evidence="6" id="KW-0503">Monooxygenase</keyword>
<evidence type="ECO:0000259" key="5">
    <source>
        <dbReference type="Pfam" id="PF01494"/>
    </source>
</evidence>
<gene>
    <name evidence="6" type="ORF">MKK62_06945</name>
</gene>
<accession>A0ABY3VNJ1</accession>
<dbReference type="SUPFAM" id="SSF51905">
    <property type="entry name" value="FAD/NAD(P)-binding domain"/>
    <property type="match status" value="1"/>
</dbReference>
<evidence type="ECO:0000313" key="7">
    <source>
        <dbReference type="Proteomes" id="UP001055336"/>
    </source>
</evidence>
<dbReference type="RefSeq" id="WP_240262764.1">
    <property type="nucleotide sequence ID" value="NZ_CP092488.2"/>
</dbReference>
<dbReference type="GO" id="GO:0004497">
    <property type="term" value="F:monooxygenase activity"/>
    <property type="evidence" value="ECO:0007669"/>
    <property type="project" value="UniProtKB-KW"/>
</dbReference>
<evidence type="ECO:0000256" key="3">
    <source>
        <dbReference type="ARBA" id="ARBA00022827"/>
    </source>
</evidence>
<evidence type="ECO:0000313" key="6">
    <source>
        <dbReference type="EMBL" id="UMB71010.1"/>
    </source>
</evidence>
<keyword evidence="7" id="KW-1185">Reference proteome</keyword>
<dbReference type="Proteomes" id="UP001055336">
    <property type="component" value="Chromosome"/>
</dbReference>
<evidence type="ECO:0000256" key="1">
    <source>
        <dbReference type="ARBA" id="ARBA00001974"/>
    </source>
</evidence>
<keyword evidence="2" id="KW-0285">Flavoprotein</keyword>
<sequence length="382" mass="40645">MSERVVIAGAGIAGLATAIGLHRCGYDVTVLEKRADTSAGAGISIWPNALAALDQFGLGDSVRAAGGRVTAGAVRWRNGTWLRRPTGERFVHALGEPLVVIRRPLLRDILTAALPTGTIEDGITAVGVTSSADGVQVRLSDYGVRDADAVVGADGTHSLIARQLNGPLTNRYVGYTSWRGIARYGLDPQLAGQTLGPGIETGHVPMGDGLTYWFATQRAREGQRAAEGELRYLQRMLSRWTEPMPSLLAATAEADVLRDDLYDRQPARHWSQGPVVLVGDAAHPMRPHLGQGGCQAIEDAALLAAFANQTPDLSTAFAHFTAYRRRRVSRLVRESATIGTLVNVRPAALSMAASYATALIPERALTSHMASIAGRTAFTLPG</sequence>
<dbReference type="Gene3D" id="3.50.50.60">
    <property type="entry name" value="FAD/NAD(P)-binding domain"/>
    <property type="match status" value="1"/>
</dbReference>
<protein>
    <submittedName>
        <fullName evidence="6">FAD-dependent monooxygenase</fullName>
    </submittedName>
</protein>
<dbReference type="Pfam" id="PF01494">
    <property type="entry name" value="FAD_binding_3"/>
    <property type="match status" value="1"/>
</dbReference>
<dbReference type="InterPro" id="IPR036188">
    <property type="entry name" value="FAD/NAD-bd_sf"/>
</dbReference>
<evidence type="ECO:0000256" key="2">
    <source>
        <dbReference type="ARBA" id="ARBA00022630"/>
    </source>
</evidence>
<dbReference type="PANTHER" id="PTHR46496">
    <property type="match status" value="1"/>
</dbReference>
<dbReference type="EMBL" id="CP092488">
    <property type="protein sequence ID" value="UMB71010.1"/>
    <property type="molecule type" value="Genomic_DNA"/>
</dbReference>
<dbReference type="PANTHER" id="PTHR46496:SF1">
    <property type="entry name" value="ZEAXANTHIN EPOXIDASE, CHLOROPLASTIC"/>
    <property type="match status" value="1"/>
</dbReference>
<feature type="domain" description="FAD-binding" evidence="5">
    <location>
        <begin position="4"/>
        <end position="304"/>
    </location>
</feature>